<feature type="region of interest" description="Disordered" evidence="1">
    <location>
        <begin position="133"/>
        <end position="290"/>
    </location>
</feature>
<dbReference type="RefSeq" id="XP_040773690.1">
    <property type="nucleotide sequence ID" value="XM_040925566.1"/>
</dbReference>
<reference evidence="2" key="1">
    <citation type="journal article" date="2020" name="Phytopathology">
        <title>Genome sequence of the chestnut blight fungus Cryphonectria parasitica EP155: A fundamental resource for an archetypical invasive plant pathogen.</title>
        <authorList>
            <person name="Crouch J.A."/>
            <person name="Dawe A."/>
            <person name="Aerts A."/>
            <person name="Barry K."/>
            <person name="Churchill A.C.L."/>
            <person name="Grimwood J."/>
            <person name="Hillman B."/>
            <person name="Milgroom M.G."/>
            <person name="Pangilinan J."/>
            <person name="Smith M."/>
            <person name="Salamov A."/>
            <person name="Schmutz J."/>
            <person name="Yadav J."/>
            <person name="Grigoriev I.V."/>
            <person name="Nuss D."/>
        </authorList>
    </citation>
    <scope>NUCLEOTIDE SEQUENCE</scope>
    <source>
        <strain evidence="2">EP155</strain>
    </source>
</reference>
<dbReference type="OrthoDB" id="5217552at2759"/>
<keyword evidence="3" id="KW-1185">Reference proteome</keyword>
<feature type="region of interest" description="Disordered" evidence="1">
    <location>
        <begin position="353"/>
        <end position="407"/>
    </location>
</feature>
<organism evidence="2 3">
    <name type="scientific">Cryphonectria parasitica (strain ATCC 38755 / EP155)</name>
    <dbReference type="NCBI Taxonomy" id="660469"/>
    <lineage>
        <taxon>Eukaryota</taxon>
        <taxon>Fungi</taxon>
        <taxon>Dikarya</taxon>
        <taxon>Ascomycota</taxon>
        <taxon>Pezizomycotina</taxon>
        <taxon>Sordariomycetes</taxon>
        <taxon>Sordariomycetidae</taxon>
        <taxon>Diaporthales</taxon>
        <taxon>Cryphonectriaceae</taxon>
        <taxon>Cryphonectria-Endothia species complex</taxon>
        <taxon>Cryphonectria</taxon>
    </lineage>
</organism>
<feature type="compositionally biased region" description="Polar residues" evidence="1">
    <location>
        <begin position="371"/>
        <end position="383"/>
    </location>
</feature>
<feature type="compositionally biased region" description="Polar residues" evidence="1">
    <location>
        <begin position="150"/>
        <end position="170"/>
    </location>
</feature>
<name>A0A9P5CM46_CRYP1</name>
<comment type="caution">
    <text evidence="2">The sequence shown here is derived from an EMBL/GenBank/DDBJ whole genome shotgun (WGS) entry which is preliminary data.</text>
</comment>
<proteinExistence type="predicted"/>
<evidence type="ECO:0000313" key="3">
    <source>
        <dbReference type="Proteomes" id="UP000803844"/>
    </source>
</evidence>
<sequence length="407" mass="45133">MEISLHGTTYAERLTPASEVTDLAVQAVEAVLQFQIITFKPRPFFAVNAFKGVVTTYIRNSCNNKYGDNQDMPLNDVVNLASKAASHAAKKWNKSADVRNHLETNWFRHCVSNLVSGTVTNIAQHAEDPQMLDDLPFHEYLDPVGRPNMRDTTQGYEADESSNGRGSSRTATEHGSPETQDDPLPIPHEASTRWTPINKPHPKPESAILTSTRYHKTPPVTPATTSRKRSIAAKSFEESTSGGGDSSQHRAKRLQTDSVSPSLEAERRRSVHNADTAPTPTSGHSHKSWSADEVDILMSARGSGRTWDQVHGVSQALFSPSSRHFLLSIKVNRQKQRWDRFILTYRDVLKERRQQGGSGNSSDSLQDEPITPSQRNSKDTSVNPPLAISIGHEDEDGDQKQDGQETH</sequence>
<dbReference type="AlphaFoldDB" id="A0A9P5CM46"/>
<dbReference type="Proteomes" id="UP000803844">
    <property type="component" value="Unassembled WGS sequence"/>
</dbReference>
<dbReference type="GeneID" id="63842695"/>
<feature type="compositionally biased region" description="Basic and acidic residues" evidence="1">
    <location>
        <begin position="398"/>
        <end position="407"/>
    </location>
</feature>
<gene>
    <name evidence="2" type="ORF">M406DRAFT_72693</name>
</gene>
<dbReference type="EMBL" id="MU032350">
    <property type="protein sequence ID" value="KAF3762711.1"/>
    <property type="molecule type" value="Genomic_DNA"/>
</dbReference>
<accession>A0A9P5CM46</accession>
<protein>
    <submittedName>
        <fullName evidence="2">Uncharacterized protein</fullName>
    </submittedName>
</protein>
<evidence type="ECO:0000313" key="2">
    <source>
        <dbReference type="EMBL" id="KAF3762711.1"/>
    </source>
</evidence>
<evidence type="ECO:0000256" key="1">
    <source>
        <dbReference type="SAM" id="MobiDB-lite"/>
    </source>
</evidence>